<organism evidence="1 2">
    <name type="scientific">Stieleria marina</name>
    <dbReference type="NCBI Taxonomy" id="1930275"/>
    <lineage>
        <taxon>Bacteria</taxon>
        <taxon>Pseudomonadati</taxon>
        <taxon>Planctomycetota</taxon>
        <taxon>Planctomycetia</taxon>
        <taxon>Pirellulales</taxon>
        <taxon>Pirellulaceae</taxon>
        <taxon>Stieleria</taxon>
    </lineage>
</organism>
<protein>
    <submittedName>
        <fullName evidence="1">Uncharacterized protein</fullName>
    </submittedName>
</protein>
<sequence>MKIHRHSFPTSQRSVKLASVALLAIFLTSDFPLLAQENPLQGTPAITQSPPLQSNESTIDVATEKPSGVALDSEFDLNGDSESQQVAQQATQEAAQQLIQQVIHRLAFGRPFDAKIRHRIWTAGREMVGVGTYEQAGGGTGRFNMQVTMHDGDGKHTLQQISDGRLAWTRSVISDKITLRRVDVGRLNEWVRDASRQENTSPTYVPPKLKVGALTEMLDMIQRDYDLKMGKIRSAPLLGISGTLSSEARKRTLLESGAKDWPTLLPTRIMIAIAAEPLPNTNFGQGLPVRIEFWSDPVIGDDSSQPDHPEGRLISLLEIYSVRAIDAPPVERFRFETQDYSIKIINETDRYLRRYGVRLTDSQRKQLRR</sequence>
<dbReference type="EMBL" id="CP036526">
    <property type="protein sequence ID" value="QDT09102.1"/>
    <property type="molecule type" value="Genomic_DNA"/>
</dbReference>
<dbReference type="AlphaFoldDB" id="A0A517NPQ0"/>
<keyword evidence="2" id="KW-1185">Reference proteome</keyword>
<gene>
    <name evidence="1" type="ORF">K239x_10470</name>
</gene>
<proteinExistence type="predicted"/>
<accession>A0A517NPQ0</accession>
<reference evidence="1 2" key="1">
    <citation type="submission" date="2019-02" db="EMBL/GenBank/DDBJ databases">
        <title>Deep-cultivation of Planctomycetes and their phenomic and genomic characterization uncovers novel biology.</title>
        <authorList>
            <person name="Wiegand S."/>
            <person name="Jogler M."/>
            <person name="Boedeker C."/>
            <person name="Pinto D."/>
            <person name="Vollmers J."/>
            <person name="Rivas-Marin E."/>
            <person name="Kohn T."/>
            <person name="Peeters S.H."/>
            <person name="Heuer A."/>
            <person name="Rast P."/>
            <person name="Oberbeckmann S."/>
            <person name="Bunk B."/>
            <person name="Jeske O."/>
            <person name="Meyerdierks A."/>
            <person name="Storesund J.E."/>
            <person name="Kallscheuer N."/>
            <person name="Luecker S."/>
            <person name="Lage O.M."/>
            <person name="Pohl T."/>
            <person name="Merkel B.J."/>
            <person name="Hornburger P."/>
            <person name="Mueller R.-W."/>
            <person name="Bruemmer F."/>
            <person name="Labrenz M."/>
            <person name="Spormann A.M."/>
            <person name="Op den Camp H."/>
            <person name="Overmann J."/>
            <person name="Amann R."/>
            <person name="Jetten M.S.M."/>
            <person name="Mascher T."/>
            <person name="Medema M.H."/>
            <person name="Devos D.P."/>
            <person name="Kaster A.-K."/>
            <person name="Ovreas L."/>
            <person name="Rohde M."/>
            <person name="Galperin M.Y."/>
            <person name="Jogler C."/>
        </authorList>
    </citation>
    <scope>NUCLEOTIDE SEQUENCE [LARGE SCALE GENOMIC DNA]</scope>
    <source>
        <strain evidence="1 2">K23_9</strain>
    </source>
</reference>
<dbReference type="Proteomes" id="UP000319817">
    <property type="component" value="Chromosome"/>
</dbReference>
<evidence type="ECO:0000313" key="1">
    <source>
        <dbReference type="EMBL" id="QDT09102.1"/>
    </source>
</evidence>
<name>A0A517NPQ0_9BACT</name>
<evidence type="ECO:0000313" key="2">
    <source>
        <dbReference type="Proteomes" id="UP000319817"/>
    </source>
</evidence>